<dbReference type="AlphaFoldDB" id="A0A2Z5FV68"/>
<protein>
    <submittedName>
        <fullName evidence="2">Cell surface protein</fullName>
    </submittedName>
</protein>
<feature type="domain" description="Bacterial Ig-like" evidence="1">
    <location>
        <begin position="85"/>
        <end position="170"/>
    </location>
</feature>
<dbReference type="KEGG" id="abas:ACPOL_0953"/>
<keyword evidence="3" id="KW-1185">Reference proteome</keyword>
<reference evidence="2 3" key="1">
    <citation type="journal article" date="2018" name="Front. Microbiol.">
        <title>Hydrolytic Capabilities as a Key to Environmental Success: Chitinolytic and Cellulolytic Acidobacteria From Acidic Sub-arctic Soils and Boreal Peatlands.</title>
        <authorList>
            <person name="Belova S.E."/>
            <person name="Ravin N.V."/>
            <person name="Pankratov T.A."/>
            <person name="Rakitin A.L."/>
            <person name="Ivanova A.A."/>
            <person name="Beletsky A.V."/>
            <person name="Mardanov A.V."/>
            <person name="Sinninghe Damste J.S."/>
            <person name="Dedysh S.N."/>
        </authorList>
    </citation>
    <scope>NUCLEOTIDE SEQUENCE [LARGE SCALE GENOMIC DNA]</scope>
    <source>
        <strain evidence="2 3">SBC82</strain>
    </source>
</reference>
<accession>A0A2Z5FV68</accession>
<dbReference type="Gene3D" id="2.60.40.10">
    <property type="entry name" value="Immunoglobulins"/>
    <property type="match status" value="1"/>
</dbReference>
<evidence type="ECO:0000259" key="1">
    <source>
        <dbReference type="Pfam" id="PF16640"/>
    </source>
</evidence>
<evidence type="ECO:0000313" key="3">
    <source>
        <dbReference type="Proteomes" id="UP000253606"/>
    </source>
</evidence>
<dbReference type="Pfam" id="PF16640">
    <property type="entry name" value="Big_3_5"/>
    <property type="match status" value="1"/>
</dbReference>
<evidence type="ECO:0000313" key="2">
    <source>
        <dbReference type="EMBL" id="AXC10306.1"/>
    </source>
</evidence>
<dbReference type="Proteomes" id="UP000253606">
    <property type="component" value="Chromosome"/>
</dbReference>
<dbReference type="InterPro" id="IPR013783">
    <property type="entry name" value="Ig-like_fold"/>
</dbReference>
<sequence>MQQGLRAVEQGRAIRTVTARERAYLDAVPHLYVDCAHISQPDRPLIISETSTVKAIAVASGYADSPVTSATFTIKPGAISTTTTLTASSNPSNLGDQVRFTATVTAASGPPPTGLVIFKNGSVVLGSARLLDGTASLITANLALDGNAIAAIFTGSTTDAVSAATLTQEVQ</sequence>
<name>A0A2Z5FV68_9BACT</name>
<proteinExistence type="predicted"/>
<dbReference type="EMBL" id="CP030840">
    <property type="protein sequence ID" value="AXC10306.1"/>
    <property type="molecule type" value="Genomic_DNA"/>
</dbReference>
<organism evidence="2 3">
    <name type="scientific">Acidisarcina polymorpha</name>
    <dbReference type="NCBI Taxonomy" id="2211140"/>
    <lineage>
        <taxon>Bacteria</taxon>
        <taxon>Pseudomonadati</taxon>
        <taxon>Acidobacteriota</taxon>
        <taxon>Terriglobia</taxon>
        <taxon>Terriglobales</taxon>
        <taxon>Acidobacteriaceae</taxon>
        <taxon>Acidisarcina</taxon>
    </lineage>
</organism>
<dbReference type="RefSeq" id="WP_161557204.1">
    <property type="nucleotide sequence ID" value="NZ_CP030840.1"/>
</dbReference>
<dbReference type="InterPro" id="IPR032109">
    <property type="entry name" value="Big_3_5"/>
</dbReference>
<gene>
    <name evidence="2" type="ORF">ACPOL_0953</name>
</gene>